<dbReference type="Gene3D" id="3.10.450.50">
    <property type="match status" value="1"/>
</dbReference>
<dbReference type="GeneID" id="14868825"/>
<keyword evidence="4" id="KW-1185">Reference proteome</keyword>
<dbReference type="SUPFAM" id="SSF54427">
    <property type="entry name" value="NTF2-like"/>
    <property type="match status" value="1"/>
</dbReference>
<evidence type="ECO:0000313" key="3">
    <source>
        <dbReference type="EMBL" id="EGG17653.1"/>
    </source>
</evidence>
<comment type="function">
    <text evidence="1">Has a role in nuclear-cytoplasmic transport of proteins and mRNAs.</text>
</comment>
<dbReference type="GO" id="GO:0051028">
    <property type="term" value="P:mRNA transport"/>
    <property type="evidence" value="ECO:0007669"/>
    <property type="project" value="UniProtKB-UniRule"/>
</dbReference>
<dbReference type="RefSeq" id="XP_004356137.1">
    <property type="nucleotide sequence ID" value="XM_004356084.1"/>
</dbReference>
<evidence type="ECO:0000256" key="1">
    <source>
        <dbReference type="RuleBase" id="RU369002"/>
    </source>
</evidence>
<reference evidence="4" key="1">
    <citation type="journal article" date="2011" name="Genome Res.">
        <title>Phylogeny-wide analysis of social amoeba genomes highlights ancient origins for complex intercellular communication.</title>
        <authorList>
            <person name="Heidel A.J."/>
            <person name="Lawal H.M."/>
            <person name="Felder M."/>
            <person name="Schilde C."/>
            <person name="Helps N.R."/>
            <person name="Tunggal B."/>
            <person name="Rivero F."/>
            <person name="John U."/>
            <person name="Schleicher M."/>
            <person name="Eichinger L."/>
            <person name="Platzer M."/>
            <person name="Noegel A.A."/>
            <person name="Schaap P."/>
            <person name="Gloeckner G."/>
        </authorList>
    </citation>
    <scope>NUCLEOTIDE SEQUENCE [LARGE SCALE GENOMIC DNA]</scope>
    <source>
        <strain evidence="4">SH3</strain>
    </source>
</reference>
<keyword evidence="1" id="KW-0653">Protein transport</keyword>
<feature type="domain" description="NTF2" evidence="2">
    <location>
        <begin position="35"/>
        <end position="132"/>
    </location>
</feature>
<comment type="subcellular location">
    <subcellularLocation>
        <location evidence="1">Cytoplasm</location>
    </subcellularLocation>
    <subcellularLocation>
        <location evidence="1">Nucleus</location>
    </subcellularLocation>
</comment>
<dbReference type="KEGG" id="dfa:DFA_08649"/>
<evidence type="ECO:0000313" key="4">
    <source>
        <dbReference type="Proteomes" id="UP000007797"/>
    </source>
</evidence>
<gene>
    <name evidence="3" type="ORF">DFA_08649</name>
</gene>
<evidence type="ECO:0000259" key="2">
    <source>
        <dbReference type="PROSITE" id="PS50177"/>
    </source>
</evidence>
<keyword evidence="1" id="KW-0813">Transport</keyword>
<proteinExistence type="predicted"/>
<dbReference type="Proteomes" id="UP000007797">
    <property type="component" value="Unassembled WGS sequence"/>
</dbReference>
<dbReference type="GO" id="GO:0005634">
    <property type="term" value="C:nucleus"/>
    <property type="evidence" value="ECO:0007669"/>
    <property type="project" value="UniProtKB-SubCell"/>
</dbReference>
<accession>F4Q3J5</accession>
<dbReference type="InterPro" id="IPR045875">
    <property type="entry name" value="NTF2"/>
</dbReference>
<sequence>MFTPNHKKESTEAEKVMMDLVFQSTQAAESFVMVLIKFYQENSVSIWNGTECKGVANIEKLLSELPQTAHTIDTYDAQPIYSVDKKLTNILITVSGKVVYAGTANHAFNQTLVLAKDPTTQNFYLAHDCVRLTS</sequence>
<dbReference type="OrthoDB" id="25408at2759"/>
<dbReference type="AlphaFoldDB" id="F4Q3J5"/>
<dbReference type="GO" id="GO:0005737">
    <property type="term" value="C:cytoplasm"/>
    <property type="evidence" value="ECO:0007669"/>
    <property type="project" value="UniProtKB-SubCell"/>
</dbReference>
<dbReference type="PROSITE" id="PS50177">
    <property type="entry name" value="NTF2_DOMAIN"/>
    <property type="match status" value="1"/>
</dbReference>
<dbReference type="InterPro" id="IPR032710">
    <property type="entry name" value="NTF2-like_dom_sf"/>
</dbReference>
<dbReference type="EMBL" id="GL883021">
    <property type="protein sequence ID" value="EGG17653.1"/>
    <property type="molecule type" value="Genomic_DNA"/>
</dbReference>
<organism evidence="3 4">
    <name type="scientific">Cavenderia fasciculata</name>
    <name type="common">Slime mold</name>
    <name type="synonym">Dictyostelium fasciculatum</name>
    <dbReference type="NCBI Taxonomy" id="261658"/>
    <lineage>
        <taxon>Eukaryota</taxon>
        <taxon>Amoebozoa</taxon>
        <taxon>Evosea</taxon>
        <taxon>Eumycetozoa</taxon>
        <taxon>Dictyostelia</taxon>
        <taxon>Acytosteliales</taxon>
        <taxon>Cavenderiaceae</taxon>
        <taxon>Cavenderia</taxon>
    </lineage>
</organism>
<protein>
    <recommendedName>
        <fullName evidence="1">NTF2-related export protein</fullName>
    </recommendedName>
</protein>
<keyword evidence="1" id="KW-0963">Cytoplasm</keyword>
<dbReference type="STRING" id="1054147.F4Q3J5"/>
<dbReference type="InterPro" id="IPR018222">
    <property type="entry name" value="Nuclear_transport_factor_2_euk"/>
</dbReference>
<name>F4Q3J5_CACFS</name>
<dbReference type="PANTHER" id="PTHR12612">
    <property type="entry name" value="NUCLEAR TRANSPORT FACTOR 2"/>
    <property type="match status" value="1"/>
</dbReference>
<dbReference type="GO" id="GO:0006913">
    <property type="term" value="P:nucleocytoplasmic transport"/>
    <property type="evidence" value="ECO:0007669"/>
    <property type="project" value="UniProtKB-UniRule"/>
</dbReference>
<keyword evidence="1" id="KW-0539">Nucleus</keyword>
<dbReference type="GO" id="GO:0015031">
    <property type="term" value="P:protein transport"/>
    <property type="evidence" value="ECO:0007669"/>
    <property type="project" value="UniProtKB-KW"/>
</dbReference>